<dbReference type="SUPFAM" id="SSF56601">
    <property type="entry name" value="beta-lactamase/transpeptidase-like"/>
    <property type="match status" value="1"/>
</dbReference>
<dbReference type="GO" id="GO:0000270">
    <property type="term" value="P:peptidoglycan metabolic process"/>
    <property type="evidence" value="ECO:0007669"/>
    <property type="project" value="TreeGrafter"/>
</dbReference>
<keyword evidence="3" id="KW-0121">Carboxypeptidase</keyword>
<evidence type="ECO:0000256" key="1">
    <source>
        <dbReference type="ARBA" id="ARBA00006096"/>
    </source>
</evidence>
<dbReference type="EMBL" id="JDST02000007">
    <property type="protein sequence ID" value="KFB78271.1"/>
    <property type="molecule type" value="Genomic_DNA"/>
</dbReference>
<reference evidence="3" key="1">
    <citation type="submission" date="2014-02" db="EMBL/GenBank/DDBJ databases">
        <title>Expanding our view of genomic diversity in Candidatus Accumulibacter clades.</title>
        <authorList>
            <person name="Skennerton C.T."/>
            <person name="Barr J.J."/>
            <person name="Slater F.R."/>
            <person name="Bond P.L."/>
            <person name="Tyson G.W."/>
        </authorList>
    </citation>
    <scope>NUCLEOTIDE SEQUENCE [LARGE SCALE GENOMIC DNA]</scope>
</reference>
<dbReference type="Pfam" id="PF02113">
    <property type="entry name" value="Peptidase_S13"/>
    <property type="match status" value="1"/>
</dbReference>
<dbReference type="InterPro" id="IPR012338">
    <property type="entry name" value="Beta-lactam/transpept-like"/>
</dbReference>
<name>A0A080MBC8_9PROT</name>
<comment type="caution">
    <text evidence="3">The sequence shown here is derived from an EMBL/GenBank/DDBJ whole genome shotgun (WGS) entry which is preliminary data.</text>
</comment>
<dbReference type="PANTHER" id="PTHR30023">
    <property type="entry name" value="D-ALANYL-D-ALANINE CARBOXYPEPTIDASE"/>
    <property type="match status" value="1"/>
</dbReference>
<dbReference type="NCBIfam" id="TIGR00666">
    <property type="entry name" value="PBP4"/>
    <property type="match status" value="1"/>
</dbReference>
<dbReference type="Gene3D" id="3.40.710.10">
    <property type="entry name" value="DD-peptidase/beta-lactamase superfamily"/>
    <property type="match status" value="1"/>
</dbReference>
<dbReference type="Gene3D" id="3.50.80.20">
    <property type="entry name" value="D-Ala-D-Ala carboxypeptidase C, peptidase S13"/>
    <property type="match status" value="1"/>
</dbReference>
<comment type="similarity">
    <text evidence="1">Belongs to the peptidase S13 family.</text>
</comment>
<keyword evidence="2 3" id="KW-0378">Hydrolase</keyword>
<dbReference type="Proteomes" id="UP000021315">
    <property type="component" value="Unassembled WGS sequence"/>
</dbReference>
<dbReference type="GO" id="GO:0009002">
    <property type="term" value="F:serine-type D-Ala-D-Ala carboxypeptidase activity"/>
    <property type="evidence" value="ECO:0007669"/>
    <property type="project" value="UniProtKB-EC"/>
</dbReference>
<dbReference type="InterPro" id="IPR000667">
    <property type="entry name" value="Peptidase_S13"/>
</dbReference>
<dbReference type="PANTHER" id="PTHR30023:SF0">
    <property type="entry name" value="PENICILLIN-SENSITIVE CARBOXYPEPTIDASE A"/>
    <property type="match status" value="1"/>
</dbReference>
<dbReference type="EC" id="3.4.16.4" evidence="3"/>
<dbReference type="STRING" id="1453999.AW06_000377"/>
<evidence type="ECO:0000313" key="4">
    <source>
        <dbReference type="Proteomes" id="UP000021315"/>
    </source>
</evidence>
<dbReference type="GO" id="GO:0006508">
    <property type="term" value="P:proteolysis"/>
    <property type="evidence" value="ECO:0007669"/>
    <property type="project" value="InterPro"/>
</dbReference>
<gene>
    <name evidence="3" type="primary">dac</name>
    <name evidence="3" type="ORF">AW06_000377</name>
</gene>
<evidence type="ECO:0000256" key="2">
    <source>
        <dbReference type="ARBA" id="ARBA00022801"/>
    </source>
</evidence>
<keyword evidence="4" id="KW-1185">Reference proteome</keyword>
<protein>
    <submittedName>
        <fullName evidence="3">D-alanyl-D-alanine carboxypeptidase</fullName>
        <ecNumber evidence="3">3.4.16.4</ecNumber>
    </submittedName>
</protein>
<dbReference type="AlphaFoldDB" id="A0A080MBC8"/>
<accession>A0A080MBC8</accession>
<sequence>MSAVLTRPAQPWQAACTHASGWSSLHRISVLVLIVLGLSSAHAGDLPPAVSQALQEAGIPARSVAIVVQAVDGGLPLLSHHPQQAMNPASAMKLLTTYAALELLGPAHTWRTEVLAESVPVNGRLDGHLYLRGSGDPKLGLEQFWLLLRQLRARGVADIGGDLVLDRSAFAVPLHDPGEFDKEPLRPYNAGPDALLVNLKSVRLTLLPDSARQAVKVIAETPSEGLRIDNRLSLGNEACGDWREQVRPVVNGQSIELGGRFPAACGEKALHLAPWAADLQVEGLFRALWRELGGGFSGRVREGHVPASARMLAVQESPALGEVIRDINKFSNNVMARQLFLTLDSERPATAVGARRRISGWLQAKGLYLPELVLDNGSGLSRSERISAASLAALLRAAWHSPVMPELIASLPIAGVDGTLRKRFNEGLASGRAHLKTGYLEGVRALAGFLLDHSGKRWIIVCMINDPQARLGKPAIDALLLWVARR</sequence>
<keyword evidence="3" id="KW-0645">Protease</keyword>
<organism evidence="3 4">
    <name type="scientific">Candidatus Accumulibacter cognatus</name>
    <dbReference type="NCBI Taxonomy" id="2954383"/>
    <lineage>
        <taxon>Bacteria</taxon>
        <taxon>Pseudomonadati</taxon>
        <taxon>Pseudomonadota</taxon>
        <taxon>Betaproteobacteria</taxon>
        <taxon>Candidatus Accumulibacter</taxon>
    </lineage>
</organism>
<evidence type="ECO:0000313" key="3">
    <source>
        <dbReference type="EMBL" id="KFB78271.1"/>
    </source>
</evidence>
<dbReference type="PRINTS" id="PR00922">
    <property type="entry name" value="DADACBPTASE3"/>
</dbReference>
<proteinExistence type="inferred from homology"/>